<feature type="domain" description="Notch ligand N-terminal" evidence="6">
    <location>
        <begin position="285"/>
        <end position="379"/>
    </location>
</feature>
<protein>
    <submittedName>
        <fullName evidence="8">Uncharacterized protein LOC108683061</fullName>
    </submittedName>
</protein>
<dbReference type="InterPro" id="IPR011651">
    <property type="entry name" value="Notch_ligand_N"/>
</dbReference>
<keyword evidence="7" id="KW-1185">Reference proteome</keyword>
<feature type="region of interest" description="Disordered" evidence="5">
    <location>
        <begin position="120"/>
        <end position="141"/>
    </location>
</feature>
<dbReference type="GeneID" id="108683061"/>
<evidence type="ECO:0000259" key="6">
    <source>
        <dbReference type="Pfam" id="PF07657"/>
    </source>
</evidence>
<evidence type="ECO:0000313" key="8">
    <source>
        <dbReference type="RefSeq" id="XP_018027826.1"/>
    </source>
</evidence>
<evidence type="ECO:0000313" key="7">
    <source>
        <dbReference type="Proteomes" id="UP000694843"/>
    </source>
</evidence>
<dbReference type="AlphaFoldDB" id="A0A8B7PQS3"/>
<dbReference type="GO" id="GO:0007219">
    <property type="term" value="P:Notch signaling pathway"/>
    <property type="evidence" value="ECO:0007669"/>
    <property type="project" value="InterPro"/>
</dbReference>
<evidence type="ECO:0000256" key="3">
    <source>
        <dbReference type="ARBA" id="ARBA00022737"/>
    </source>
</evidence>
<keyword evidence="1" id="KW-0245">EGF-like domain</keyword>
<name>A0A8B7PQS3_HYAAZ</name>
<feature type="domain" description="Notch ligand N-terminal" evidence="6">
    <location>
        <begin position="162"/>
        <end position="216"/>
    </location>
</feature>
<evidence type="ECO:0000256" key="4">
    <source>
        <dbReference type="ARBA" id="ARBA00022989"/>
    </source>
</evidence>
<keyword evidence="4" id="KW-1133">Transmembrane helix</keyword>
<proteinExistence type="predicted"/>
<dbReference type="GO" id="GO:0016020">
    <property type="term" value="C:membrane"/>
    <property type="evidence" value="ECO:0007669"/>
    <property type="project" value="UniProtKB-SubCell"/>
</dbReference>
<dbReference type="Pfam" id="PF07657">
    <property type="entry name" value="MNNL"/>
    <property type="match status" value="2"/>
</dbReference>
<reference evidence="8" key="1">
    <citation type="submission" date="2025-08" db="UniProtKB">
        <authorList>
            <consortium name="RefSeq"/>
        </authorList>
    </citation>
    <scope>IDENTIFICATION</scope>
    <source>
        <tissue evidence="8">Whole organism</tissue>
    </source>
</reference>
<dbReference type="Proteomes" id="UP000694843">
    <property type="component" value="Unplaced"/>
</dbReference>
<dbReference type="RefSeq" id="XP_018027826.1">
    <property type="nucleotide sequence ID" value="XM_018172337.2"/>
</dbReference>
<dbReference type="Gene3D" id="2.60.40.3510">
    <property type="match status" value="1"/>
</dbReference>
<organism evidence="7 8">
    <name type="scientific">Hyalella azteca</name>
    <name type="common">Amphipod</name>
    <dbReference type="NCBI Taxonomy" id="294128"/>
    <lineage>
        <taxon>Eukaryota</taxon>
        <taxon>Metazoa</taxon>
        <taxon>Ecdysozoa</taxon>
        <taxon>Arthropoda</taxon>
        <taxon>Crustacea</taxon>
        <taxon>Multicrustacea</taxon>
        <taxon>Malacostraca</taxon>
        <taxon>Eumalacostraca</taxon>
        <taxon>Peracarida</taxon>
        <taxon>Amphipoda</taxon>
        <taxon>Senticaudata</taxon>
        <taxon>Talitrida</taxon>
        <taxon>Talitroidea</taxon>
        <taxon>Hyalellidae</taxon>
        <taxon>Hyalella</taxon>
    </lineage>
</organism>
<accession>A0A8B7PQS3</accession>
<dbReference type="OrthoDB" id="6342731at2759"/>
<evidence type="ECO:0000256" key="2">
    <source>
        <dbReference type="ARBA" id="ARBA00022692"/>
    </source>
</evidence>
<evidence type="ECO:0000256" key="1">
    <source>
        <dbReference type="ARBA" id="ARBA00022536"/>
    </source>
</evidence>
<keyword evidence="2" id="KW-0812">Transmembrane</keyword>
<evidence type="ECO:0000256" key="5">
    <source>
        <dbReference type="SAM" id="MobiDB-lite"/>
    </source>
</evidence>
<sequence length="386" mass="42433">MPIAETHLPQEVMPEKNQLVQEIIRQEQILPVQNAVSVQNNENLTDVFDLPKLEHKFGGNNYSSVNSEVSQDRNNSVQDNGSIGSQLGKISLDLATLFLNSDHLESSSVTDAPLLNAANSPYNTTAESPVNEIDSPNDDEDLLLEDTTTDEVLLDELPSRRGVLQVRITEFLNPSNKDADGDCCMKDSASSSCGGYCRLFFRVCATHSSRNVLLAQPATPPPQQPPIFLPTTLPPEDRTDSSSRGLFSMPSLEAVRHKMMRSRRVMGAAEVLPSAKRKVEDRKDFDPNVPCTLGLIVTEVVANSSLRANVEGALDITFPFTSDWPVSFRVIIEAWHDVTGFLFNSTQPPLSADRAGTLVARHASRLSVVAGQAWQTQRRVMTHAAR</sequence>
<dbReference type="KEGG" id="hazt:108683061"/>
<keyword evidence="3" id="KW-0677">Repeat</keyword>
<keyword evidence="4" id="KW-0472">Membrane</keyword>
<gene>
    <name evidence="8" type="primary">LOC108683061</name>
</gene>